<dbReference type="RefSeq" id="WP_089662682.1">
    <property type="nucleotide sequence ID" value="NZ_LT629745.1"/>
</dbReference>
<proteinExistence type="predicted"/>
<keyword evidence="2" id="KW-1185">Reference proteome</keyword>
<dbReference type="AlphaFoldDB" id="A0A1H1PVD2"/>
<accession>A0A1H1PVD2</accession>
<dbReference type="EMBL" id="LT629745">
    <property type="protein sequence ID" value="SDS15063.1"/>
    <property type="molecule type" value="Genomic_DNA"/>
</dbReference>
<dbReference type="STRING" id="1250231.SAMN04488552_2269"/>
<organism evidence="1 2">
    <name type="scientific">Christiangramia echinicola</name>
    <dbReference type="NCBI Taxonomy" id="279359"/>
    <lineage>
        <taxon>Bacteria</taxon>
        <taxon>Pseudomonadati</taxon>
        <taxon>Bacteroidota</taxon>
        <taxon>Flavobacteriia</taxon>
        <taxon>Flavobacteriales</taxon>
        <taxon>Flavobacteriaceae</taxon>
        <taxon>Christiangramia</taxon>
    </lineage>
</organism>
<gene>
    <name evidence="1" type="ORF">SAMN04488552_2269</name>
</gene>
<reference evidence="1 2" key="1">
    <citation type="submission" date="2016-10" db="EMBL/GenBank/DDBJ databases">
        <authorList>
            <person name="Varghese N."/>
            <person name="Submissions S."/>
        </authorList>
    </citation>
    <scope>NUCLEOTIDE SEQUENCE [LARGE SCALE GENOMIC DNA]</scope>
    <source>
        <strain evidence="1 2">Mar_2010_102</strain>
    </source>
</reference>
<dbReference type="Proteomes" id="UP000198858">
    <property type="component" value="Chromosome I"/>
</dbReference>
<name>A0A1H1PVD2_9FLAO</name>
<evidence type="ECO:0000313" key="1">
    <source>
        <dbReference type="EMBL" id="SDS15063.1"/>
    </source>
</evidence>
<evidence type="ECO:0000313" key="2">
    <source>
        <dbReference type="Proteomes" id="UP000198858"/>
    </source>
</evidence>
<sequence>MASKRLLKKDVNYVMGDIIDAAYIHQMANPKEDPAKSEAIVDEAIREYDELITKINRRDVENKQKHFKEVQADLETKAKALIEKLNAF</sequence>
<protein>
    <submittedName>
        <fullName evidence="1">Uncharacterized protein</fullName>
    </submittedName>
</protein>